<evidence type="ECO:0000259" key="9">
    <source>
        <dbReference type="PROSITE" id="PS50868"/>
    </source>
</evidence>
<protein>
    <submittedName>
        <fullName evidence="10">OLC1v1036093C2</fullName>
    </submittedName>
</protein>
<comment type="subcellular location">
    <subcellularLocation>
        <location evidence="1">Chromosome</location>
    </subcellularLocation>
</comment>
<dbReference type="PANTHER" id="PTHR46223:SF3">
    <property type="entry name" value="HISTONE-LYSINE N-METHYLTRANSFERASE SET-23"/>
    <property type="match status" value="1"/>
</dbReference>
<dbReference type="Gene3D" id="2.170.270.10">
    <property type="entry name" value="SET domain"/>
    <property type="match status" value="1"/>
</dbReference>
<evidence type="ECO:0000259" key="8">
    <source>
        <dbReference type="PROSITE" id="PS50280"/>
    </source>
</evidence>
<feature type="domain" description="Post-SET" evidence="9">
    <location>
        <begin position="317"/>
        <end position="333"/>
    </location>
</feature>
<keyword evidence="2" id="KW-0158">Chromosome</keyword>
<accession>A0AAV1CXP4</accession>
<evidence type="ECO:0000256" key="1">
    <source>
        <dbReference type="ARBA" id="ARBA00004286"/>
    </source>
</evidence>
<evidence type="ECO:0000256" key="7">
    <source>
        <dbReference type="ARBA" id="ARBA00022833"/>
    </source>
</evidence>
<dbReference type="GO" id="GO:0008168">
    <property type="term" value="F:methyltransferase activity"/>
    <property type="evidence" value="ECO:0007669"/>
    <property type="project" value="UniProtKB-KW"/>
</dbReference>
<proteinExistence type="predicted"/>
<dbReference type="InterPro" id="IPR050973">
    <property type="entry name" value="H3K9_Histone-Lys_N-MTase"/>
</dbReference>
<dbReference type="GO" id="GO:0005694">
    <property type="term" value="C:chromosome"/>
    <property type="evidence" value="ECO:0007669"/>
    <property type="project" value="UniProtKB-SubCell"/>
</dbReference>
<dbReference type="InterPro" id="IPR046341">
    <property type="entry name" value="SET_dom_sf"/>
</dbReference>
<evidence type="ECO:0000256" key="2">
    <source>
        <dbReference type="ARBA" id="ARBA00022454"/>
    </source>
</evidence>
<evidence type="ECO:0000256" key="5">
    <source>
        <dbReference type="ARBA" id="ARBA00022691"/>
    </source>
</evidence>
<dbReference type="PANTHER" id="PTHR46223">
    <property type="entry name" value="HISTONE-LYSINE N-METHYLTRANSFERASE SUV39H"/>
    <property type="match status" value="1"/>
</dbReference>
<name>A0AAV1CXP4_OLDCO</name>
<keyword evidence="5" id="KW-0949">S-adenosyl-L-methionine</keyword>
<dbReference type="PROSITE" id="PS50868">
    <property type="entry name" value="POST_SET"/>
    <property type="match status" value="1"/>
</dbReference>
<keyword evidence="4" id="KW-0808">Transferase</keyword>
<evidence type="ECO:0000313" key="10">
    <source>
        <dbReference type="EMBL" id="CAI9099298.1"/>
    </source>
</evidence>
<keyword evidence="3" id="KW-0489">Methyltransferase</keyword>
<dbReference type="EMBL" id="OX459120">
    <property type="protein sequence ID" value="CAI9099298.1"/>
    <property type="molecule type" value="Genomic_DNA"/>
</dbReference>
<evidence type="ECO:0000313" key="11">
    <source>
        <dbReference type="Proteomes" id="UP001161247"/>
    </source>
</evidence>
<gene>
    <name evidence="10" type="ORF">OLC1_LOCUS9348</name>
</gene>
<feature type="domain" description="SET" evidence="8">
    <location>
        <begin position="182"/>
        <end position="310"/>
    </location>
</feature>
<dbReference type="InterPro" id="IPR003616">
    <property type="entry name" value="Post-SET_dom"/>
</dbReference>
<evidence type="ECO:0000256" key="4">
    <source>
        <dbReference type="ARBA" id="ARBA00022679"/>
    </source>
</evidence>
<dbReference type="SUPFAM" id="SSF82199">
    <property type="entry name" value="SET domain"/>
    <property type="match status" value="1"/>
</dbReference>
<reference evidence="10" key="1">
    <citation type="submission" date="2023-03" db="EMBL/GenBank/DDBJ databases">
        <authorList>
            <person name="Julca I."/>
        </authorList>
    </citation>
    <scope>NUCLEOTIDE SEQUENCE</scope>
</reference>
<dbReference type="InterPro" id="IPR001214">
    <property type="entry name" value="SET_dom"/>
</dbReference>
<organism evidence="10 11">
    <name type="scientific">Oldenlandia corymbosa var. corymbosa</name>
    <dbReference type="NCBI Taxonomy" id="529605"/>
    <lineage>
        <taxon>Eukaryota</taxon>
        <taxon>Viridiplantae</taxon>
        <taxon>Streptophyta</taxon>
        <taxon>Embryophyta</taxon>
        <taxon>Tracheophyta</taxon>
        <taxon>Spermatophyta</taxon>
        <taxon>Magnoliopsida</taxon>
        <taxon>eudicotyledons</taxon>
        <taxon>Gunneridae</taxon>
        <taxon>Pentapetalae</taxon>
        <taxon>asterids</taxon>
        <taxon>lamiids</taxon>
        <taxon>Gentianales</taxon>
        <taxon>Rubiaceae</taxon>
        <taxon>Rubioideae</taxon>
        <taxon>Spermacoceae</taxon>
        <taxon>Hedyotis-Oldenlandia complex</taxon>
        <taxon>Oldenlandia</taxon>
    </lineage>
</organism>
<keyword evidence="11" id="KW-1185">Reference proteome</keyword>
<evidence type="ECO:0000256" key="3">
    <source>
        <dbReference type="ARBA" id="ARBA00022603"/>
    </source>
</evidence>
<keyword evidence="7" id="KW-0862">Zinc</keyword>
<dbReference type="GO" id="GO:0046872">
    <property type="term" value="F:metal ion binding"/>
    <property type="evidence" value="ECO:0007669"/>
    <property type="project" value="UniProtKB-KW"/>
</dbReference>
<dbReference type="AlphaFoldDB" id="A0AAV1CXP4"/>
<dbReference type="PROSITE" id="PS50280">
    <property type="entry name" value="SET"/>
    <property type="match status" value="1"/>
</dbReference>
<dbReference type="GO" id="GO:0032259">
    <property type="term" value="P:methylation"/>
    <property type="evidence" value="ECO:0007669"/>
    <property type="project" value="UniProtKB-KW"/>
</dbReference>
<dbReference type="Proteomes" id="UP001161247">
    <property type="component" value="Chromosome 3"/>
</dbReference>
<sequence>METKRRHNNTGKPEERHSFIQRAGLILPYLLPSDLASISSACKTLRDISQSITSRRSSDAARSLDNSPVPFVNEIDHQPYSYFIYTPVQTISSSSSSSNSDLQVQPWGYDPDTRPDLTNLSFPDPFLFRVQGAAGCACGGICERVSGCPCFGDQETVDRECGPSCECGPGCGNRITQRGVMVKLKIVRERRKGWCLCAAEFIPKGQFVCELLSTKEAQSRQQMYDDLAINGQLSPALLVVKEHLPSRDVCMRTNIDATRVGNVARFMNHSCDGGNMNTTIVHSSGSLVPRICLFASRDIHNHEELTFSYGDNRLRKQGLPCFCGSSCCQGFLPSERT</sequence>
<dbReference type="Pfam" id="PF00856">
    <property type="entry name" value="SET"/>
    <property type="match status" value="1"/>
</dbReference>
<evidence type="ECO:0000256" key="6">
    <source>
        <dbReference type="ARBA" id="ARBA00022723"/>
    </source>
</evidence>
<dbReference type="SMART" id="SM00317">
    <property type="entry name" value="SET"/>
    <property type="match status" value="1"/>
</dbReference>
<keyword evidence="6" id="KW-0479">Metal-binding</keyword>